<dbReference type="SUPFAM" id="SSF160191">
    <property type="entry name" value="YcgL-like"/>
    <property type="match status" value="1"/>
</dbReference>
<dbReference type="Pfam" id="PF05166">
    <property type="entry name" value="YcgL"/>
    <property type="match status" value="1"/>
</dbReference>
<dbReference type="PANTHER" id="PTHR38109:SF1">
    <property type="entry name" value="PROTEIN YCGL"/>
    <property type="match status" value="1"/>
</dbReference>
<proteinExistence type="inferred from homology"/>
<comment type="caution">
    <text evidence="3">The sequence shown here is derived from an EMBL/GenBank/DDBJ whole genome shotgun (WGS) entry which is preliminary data.</text>
</comment>
<dbReference type="InterPro" id="IPR038068">
    <property type="entry name" value="YcgL-like_sf"/>
</dbReference>
<keyword evidence="4" id="KW-1185">Reference proteome</keyword>
<dbReference type="EMBL" id="JAFKCV010000003">
    <property type="protein sequence ID" value="MBN7825024.1"/>
    <property type="molecule type" value="Genomic_DNA"/>
</dbReference>
<gene>
    <name evidence="3" type="ORF">J0A66_07295</name>
</gene>
<reference evidence="3" key="1">
    <citation type="submission" date="2021-03" db="EMBL/GenBank/DDBJ databases">
        <title>novel species isolated from a fishpond in China.</title>
        <authorList>
            <person name="Lu H."/>
            <person name="Cai Z."/>
        </authorList>
    </citation>
    <scope>NUCLEOTIDE SEQUENCE</scope>
    <source>
        <strain evidence="3">JCM 30855</strain>
    </source>
</reference>
<dbReference type="Proteomes" id="UP000664654">
    <property type="component" value="Unassembled WGS sequence"/>
</dbReference>
<dbReference type="InterPro" id="IPR027354">
    <property type="entry name" value="YcgL_dom"/>
</dbReference>
<accession>A0A939DLZ6</accession>
<dbReference type="AlphaFoldDB" id="A0A939DLZ6"/>
<organism evidence="3 4">
    <name type="scientific">Bowmanella dokdonensis</name>
    <dbReference type="NCBI Taxonomy" id="751969"/>
    <lineage>
        <taxon>Bacteria</taxon>
        <taxon>Pseudomonadati</taxon>
        <taxon>Pseudomonadota</taxon>
        <taxon>Gammaproteobacteria</taxon>
        <taxon>Alteromonadales</taxon>
        <taxon>Alteromonadaceae</taxon>
        <taxon>Bowmanella</taxon>
    </lineage>
</organism>
<evidence type="ECO:0000313" key="4">
    <source>
        <dbReference type="Proteomes" id="UP000664654"/>
    </source>
</evidence>
<protein>
    <recommendedName>
        <fullName evidence="1">YcgL domain-containing protein J0A66_07295</fullName>
    </recommendedName>
</protein>
<dbReference type="PANTHER" id="PTHR38109">
    <property type="entry name" value="PROTEIN YCGL"/>
    <property type="match status" value="1"/>
</dbReference>
<dbReference type="HAMAP" id="MF_01866">
    <property type="entry name" value="UPF0745"/>
    <property type="match status" value="1"/>
</dbReference>
<evidence type="ECO:0000256" key="1">
    <source>
        <dbReference type="HAMAP-Rule" id="MF_01866"/>
    </source>
</evidence>
<sequence>MLCAIYKSPKKDETYLFVPNRDDFSAVPAPLMQSFGSPQLIMVIALGPETRLALSDAGKVRQAMEEKGYYLQLPPPKENLLKQHIQSAPQGATE</sequence>
<evidence type="ECO:0000259" key="2">
    <source>
        <dbReference type="PROSITE" id="PS51648"/>
    </source>
</evidence>
<name>A0A939DLZ6_9ALTE</name>
<dbReference type="Gene3D" id="3.10.510.20">
    <property type="entry name" value="YcgL domain"/>
    <property type="match status" value="1"/>
</dbReference>
<dbReference type="PROSITE" id="PS51648">
    <property type="entry name" value="YCGL"/>
    <property type="match status" value="1"/>
</dbReference>
<feature type="domain" description="YcgL" evidence="2">
    <location>
        <begin position="1"/>
        <end position="85"/>
    </location>
</feature>
<evidence type="ECO:0000313" key="3">
    <source>
        <dbReference type="EMBL" id="MBN7825024.1"/>
    </source>
</evidence>
<dbReference type="RefSeq" id="WP_206573131.1">
    <property type="nucleotide sequence ID" value="NZ_JAFKCV010000003.1"/>
</dbReference>